<organism evidence="1 2">
    <name type="scientific">Geothermobacter hydrogeniphilus</name>
    <dbReference type="NCBI Taxonomy" id="1969733"/>
    <lineage>
        <taxon>Bacteria</taxon>
        <taxon>Pseudomonadati</taxon>
        <taxon>Thermodesulfobacteriota</taxon>
        <taxon>Desulfuromonadia</taxon>
        <taxon>Desulfuromonadales</taxon>
        <taxon>Geothermobacteraceae</taxon>
        <taxon>Geothermobacter</taxon>
    </lineage>
</organism>
<comment type="caution">
    <text evidence="1">The sequence shown here is derived from an EMBL/GenBank/DDBJ whole genome shotgun (WGS) entry which is preliminary data.</text>
</comment>
<proteinExistence type="predicted"/>
<dbReference type="Proteomes" id="UP000236340">
    <property type="component" value="Unassembled WGS sequence"/>
</dbReference>
<accession>A0A2K2H688</accession>
<evidence type="ECO:0000313" key="1">
    <source>
        <dbReference type="EMBL" id="PNU18835.1"/>
    </source>
</evidence>
<dbReference type="OrthoDB" id="5402285at2"/>
<dbReference type="EMBL" id="PPFX01000048">
    <property type="protein sequence ID" value="PNU18835.1"/>
    <property type="molecule type" value="Genomic_DNA"/>
</dbReference>
<sequence length="79" mass="9356">MEQKTYLTTEQLAEKLCYDARYIRTSLKDSVFIEGVHYIRFFGRRRVYYIWEAIERDMVKASMEEGLAIPMANGRVCHG</sequence>
<dbReference type="RefSeq" id="WP_103116625.1">
    <property type="nucleotide sequence ID" value="NZ_PPFX01000048.1"/>
</dbReference>
<name>A0A2K2H688_9BACT</name>
<reference evidence="1 2" key="1">
    <citation type="journal article" date="2018" name="Genome Announc.">
        <title>Genome Sequence of Geothermobacter sp. HR-1 Iron Reducer from the Loihi Seamount.</title>
        <authorList>
            <person name="Smith H."/>
            <person name="Abuyen K."/>
            <person name="Tremblay J."/>
            <person name="Savalia P."/>
            <person name="Perez-Rodriguez I."/>
            <person name="Emerson D."/>
            <person name="Tully B."/>
            <person name="Amend J."/>
        </authorList>
    </citation>
    <scope>NUCLEOTIDE SEQUENCE [LARGE SCALE GENOMIC DNA]</scope>
    <source>
        <strain evidence="1 2">HR-1</strain>
    </source>
</reference>
<evidence type="ECO:0000313" key="2">
    <source>
        <dbReference type="Proteomes" id="UP000236340"/>
    </source>
</evidence>
<gene>
    <name evidence="1" type="ORF">C2E25_15460</name>
</gene>
<protein>
    <submittedName>
        <fullName evidence="1">Uncharacterized protein</fullName>
    </submittedName>
</protein>
<dbReference type="AlphaFoldDB" id="A0A2K2H688"/>